<dbReference type="EC" id="5.3.1.16" evidence="9 11"/>
<evidence type="ECO:0000256" key="4">
    <source>
        <dbReference type="ARBA" id="ARBA00009667"/>
    </source>
</evidence>
<dbReference type="GO" id="GO:0000162">
    <property type="term" value="P:L-tryptophan biosynthetic process"/>
    <property type="evidence" value="ECO:0007669"/>
    <property type="project" value="TreeGrafter"/>
</dbReference>
<dbReference type="GO" id="GO:0000105">
    <property type="term" value="P:L-histidine biosynthetic process"/>
    <property type="evidence" value="ECO:0007669"/>
    <property type="project" value="UniProtKB-UniRule"/>
</dbReference>
<accession>A0A3M0C0C5</accession>
<evidence type="ECO:0000256" key="7">
    <source>
        <dbReference type="ARBA" id="ARBA00023102"/>
    </source>
</evidence>
<reference evidence="13 14" key="1">
    <citation type="submission" date="2018-10" db="EMBL/GenBank/DDBJ databases">
        <title>Genomic Encyclopedia of Archaeal and Bacterial Type Strains, Phase II (KMG-II): from individual species to whole genera.</title>
        <authorList>
            <person name="Goeker M."/>
        </authorList>
    </citation>
    <scope>NUCLEOTIDE SEQUENCE [LARGE SCALE GENOMIC DNA]</scope>
    <source>
        <strain evidence="13 14">DSM 25217</strain>
    </source>
</reference>
<protein>
    <recommendedName>
        <fullName evidence="9 11">1-(5-phosphoribosyl)-5-[(5-phosphoribosylamino)methylideneamino] imidazole-4-carboxamide isomerase</fullName>
        <ecNumber evidence="9 11">5.3.1.16</ecNumber>
    </recommendedName>
    <alternativeName>
        <fullName evidence="9">Phosphoribosylformimino-5-aminoimidazole carboxamide ribotide isomerase</fullName>
    </alternativeName>
</protein>
<keyword evidence="7 9" id="KW-0368">Histidine biosynthesis</keyword>
<dbReference type="FunCoup" id="A0A3M0C0C5">
    <property type="interactions" value="479"/>
</dbReference>
<dbReference type="InParanoid" id="A0A3M0C0C5"/>
<comment type="catalytic activity">
    <reaction evidence="1 9 11">
        <text>1-(5-phospho-beta-D-ribosyl)-5-[(5-phospho-beta-D-ribosylamino)methylideneamino]imidazole-4-carboxamide = 5-[(5-phospho-1-deoxy-D-ribulos-1-ylimino)methylamino]-1-(5-phospho-beta-D-ribosyl)imidazole-4-carboxamide</text>
        <dbReference type="Rhea" id="RHEA:15469"/>
        <dbReference type="ChEBI" id="CHEBI:58435"/>
        <dbReference type="ChEBI" id="CHEBI:58525"/>
        <dbReference type="EC" id="5.3.1.16"/>
    </reaction>
</comment>
<dbReference type="CDD" id="cd04732">
    <property type="entry name" value="HisA"/>
    <property type="match status" value="1"/>
</dbReference>
<comment type="similarity">
    <text evidence="4 9 10">Belongs to the HisA/HisF family.</text>
</comment>
<dbReference type="GO" id="GO:0003949">
    <property type="term" value="F:1-(5-phosphoribosyl)-5-[(5-phosphoribosylamino)methylideneamino]imidazole-4-carboxamide isomerase activity"/>
    <property type="evidence" value="ECO:0007669"/>
    <property type="project" value="UniProtKB-UniRule"/>
</dbReference>
<evidence type="ECO:0000256" key="1">
    <source>
        <dbReference type="ARBA" id="ARBA00000901"/>
    </source>
</evidence>
<dbReference type="Gene3D" id="3.20.20.70">
    <property type="entry name" value="Aldolase class I"/>
    <property type="match status" value="1"/>
</dbReference>
<dbReference type="InterPro" id="IPR006062">
    <property type="entry name" value="His_biosynth"/>
</dbReference>
<dbReference type="EMBL" id="REFR01000015">
    <property type="protein sequence ID" value="RMB01790.1"/>
    <property type="molecule type" value="Genomic_DNA"/>
</dbReference>
<keyword evidence="14" id="KW-1185">Reference proteome</keyword>
<evidence type="ECO:0000313" key="13">
    <source>
        <dbReference type="EMBL" id="RMB01790.1"/>
    </source>
</evidence>
<dbReference type="InterPro" id="IPR011060">
    <property type="entry name" value="RibuloseP-bd_barrel"/>
</dbReference>
<evidence type="ECO:0000256" key="2">
    <source>
        <dbReference type="ARBA" id="ARBA00004496"/>
    </source>
</evidence>
<feature type="active site" description="Proton acceptor" evidence="9">
    <location>
        <position position="9"/>
    </location>
</feature>
<feature type="compositionally biased region" description="Polar residues" evidence="12">
    <location>
        <begin position="247"/>
        <end position="266"/>
    </location>
</feature>
<dbReference type="InterPro" id="IPR013785">
    <property type="entry name" value="Aldolase_TIM"/>
</dbReference>
<dbReference type="SUPFAM" id="SSF51366">
    <property type="entry name" value="Ribulose-phoshate binding barrel"/>
    <property type="match status" value="1"/>
</dbReference>
<comment type="caution">
    <text evidence="13">The sequence shown here is derived from an EMBL/GenBank/DDBJ whole genome shotgun (WGS) entry which is preliminary data.</text>
</comment>
<keyword evidence="5 9" id="KW-0963">Cytoplasm</keyword>
<comment type="pathway">
    <text evidence="3 9 11">Amino-acid biosynthesis; L-histidine biosynthesis; L-histidine from 5-phospho-alpha-D-ribose 1-diphosphate: step 4/9.</text>
</comment>
<evidence type="ECO:0000256" key="3">
    <source>
        <dbReference type="ARBA" id="ARBA00005133"/>
    </source>
</evidence>
<dbReference type="InterPro" id="IPR006063">
    <property type="entry name" value="HisA_bact_arch"/>
</dbReference>
<dbReference type="UniPathway" id="UPA00031">
    <property type="reaction ID" value="UER00009"/>
</dbReference>
<dbReference type="PANTHER" id="PTHR43090">
    <property type="entry name" value="1-(5-PHOSPHORIBOSYL)-5-[(5-PHOSPHORIBOSYLAMINO)METHYLIDENEAMINO] IMIDAZOLE-4-CARBOXAMIDE ISOMERASE"/>
    <property type="match status" value="1"/>
</dbReference>
<dbReference type="GO" id="GO:0005737">
    <property type="term" value="C:cytoplasm"/>
    <property type="evidence" value="ECO:0007669"/>
    <property type="project" value="UniProtKB-SubCell"/>
</dbReference>
<dbReference type="Proteomes" id="UP000271227">
    <property type="component" value="Unassembled WGS sequence"/>
</dbReference>
<dbReference type="InterPro" id="IPR044524">
    <property type="entry name" value="Isoase_HisA-like"/>
</dbReference>
<dbReference type="AlphaFoldDB" id="A0A3M0C0C5"/>
<proteinExistence type="inferred from homology"/>
<evidence type="ECO:0000256" key="5">
    <source>
        <dbReference type="ARBA" id="ARBA00022490"/>
    </source>
</evidence>
<evidence type="ECO:0000313" key="14">
    <source>
        <dbReference type="Proteomes" id="UP000271227"/>
    </source>
</evidence>
<dbReference type="FunFam" id="3.20.20.70:FF:000009">
    <property type="entry name" value="1-(5-phosphoribosyl)-5-[(5-phosphoribosylamino)methylideneamino] imidazole-4-carboxamide isomerase"/>
    <property type="match status" value="1"/>
</dbReference>
<dbReference type="InterPro" id="IPR023016">
    <property type="entry name" value="HisA/PriA"/>
</dbReference>
<gene>
    <name evidence="9" type="primary">hisA</name>
    <name evidence="13" type="ORF">BXY39_3294</name>
</gene>
<dbReference type="NCBIfam" id="TIGR00007">
    <property type="entry name" value="1-(5-phosphoribosyl)-5-[(5-phosphoribosylamino)methylideneamino]imidazole-4-carboxamide isomerase"/>
    <property type="match status" value="1"/>
</dbReference>
<keyword evidence="6 9" id="KW-0028">Amino-acid biosynthesis</keyword>
<comment type="subcellular location">
    <subcellularLocation>
        <location evidence="2 9 11">Cytoplasm</location>
    </subcellularLocation>
</comment>
<evidence type="ECO:0000256" key="9">
    <source>
        <dbReference type="HAMAP-Rule" id="MF_01014"/>
    </source>
</evidence>
<evidence type="ECO:0000256" key="6">
    <source>
        <dbReference type="ARBA" id="ARBA00022605"/>
    </source>
</evidence>
<dbReference type="Pfam" id="PF00977">
    <property type="entry name" value="His_biosynth"/>
    <property type="match status" value="1"/>
</dbReference>
<keyword evidence="8 9" id="KW-0413">Isomerase</keyword>
<dbReference type="HAMAP" id="MF_01014">
    <property type="entry name" value="HisA"/>
    <property type="match status" value="1"/>
</dbReference>
<evidence type="ECO:0000256" key="12">
    <source>
        <dbReference type="SAM" id="MobiDB-lite"/>
    </source>
</evidence>
<organism evidence="13 14">
    <name type="scientific">Eilatimonas milleporae</name>
    <dbReference type="NCBI Taxonomy" id="911205"/>
    <lineage>
        <taxon>Bacteria</taxon>
        <taxon>Pseudomonadati</taxon>
        <taxon>Pseudomonadota</taxon>
        <taxon>Alphaproteobacteria</taxon>
        <taxon>Kordiimonadales</taxon>
        <taxon>Kordiimonadaceae</taxon>
        <taxon>Eilatimonas</taxon>
    </lineage>
</organism>
<evidence type="ECO:0000256" key="8">
    <source>
        <dbReference type="ARBA" id="ARBA00023235"/>
    </source>
</evidence>
<name>A0A3M0C0C5_9PROT</name>
<dbReference type="PANTHER" id="PTHR43090:SF2">
    <property type="entry name" value="1-(5-PHOSPHORIBOSYL)-5-[(5-PHOSPHORIBOSYLAMINO)METHYLIDENEAMINO] IMIDAZOLE-4-CARBOXAMIDE ISOMERASE"/>
    <property type="match status" value="1"/>
</dbReference>
<sequence>MITIYPAIDLKDGQCVRLYKGDMDAATVFNDDPAAQARAFQDSGCRWLHIVDLNGAFAGAPVNRAAVEAILKAVTIPVQLGGGIRDLATMAAWFEAGVSRLILGTLAVKNPDMVHRACREFPGRIAVGIDARGGRVAVEGWAETSELETVTLARRFEDAGVAALIHTDIDRDGTGAGVNAAASSALATAVSIPVIASGGVRDLSDIQAVMDAGSLDGVITGRALYDGSLDLAAALTLAAQPDRTQPDKTQPNKTQEGGTNAGDTAC</sequence>
<feature type="region of interest" description="Disordered" evidence="12">
    <location>
        <begin position="240"/>
        <end position="266"/>
    </location>
</feature>
<feature type="active site" description="Proton donor" evidence="9">
    <location>
        <position position="130"/>
    </location>
</feature>
<evidence type="ECO:0000256" key="11">
    <source>
        <dbReference type="RuleBase" id="RU003658"/>
    </source>
</evidence>
<evidence type="ECO:0000256" key="10">
    <source>
        <dbReference type="RuleBase" id="RU003657"/>
    </source>
</evidence>